<reference evidence="4 5" key="1">
    <citation type="submission" date="2020-02" db="EMBL/GenBank/DDBJ databases">
        <title>Genomic and physiological characterization of two novel Nitrospinaceae genera.</title>
        <authorList>
            <person name="Mueller A.J."/>
            <person name="Jung M.-Y."/>
            <person name="Strachan C.R."/>
            <person name="Herbold C.W."/>
            <person name="Kirkegaard R.H."/>
            <person name="Daims H."/>
        </authorList>
    </citation>
    <scope>NUCLEOTIDE SEQUENCE [LARGE SCALE GENOMIC DNA]</scope>
    <source>
        <strain evidence="4">EB</strain>
    </source>
</reference>
<dbReference type="Gene3D" id="3.40.50.150">
    <property type="entry name" value="Vaccinia Virus protein VP39"/>
    <property type="match status" value="1"/>
</dbReference>
<evidence type="ECO:0000256" key="2">
    <source>
        <dbReference type="ARBA" id="ARBA00022679"/>
    </source>
</evidence>
<dbReference type="CDD" id="cd02440">
    <property type="entry name" value="AdoMet_MTases"/>
    <property type="match status" value="1"/>
</dbReference>
<proteinExistence type="predicted"/>
<evidence type="ECO:0000313" key="4">
    <source>
        <dbReference type="EMBL" id="QPJ61536.1"/>
    </source>
</evidence>
<dbReference type="PANTHER" id="PTHR43861">
    <property type="entry name" value="TRANS-ACONITATE 2-METHYLTRANSFERASE-RELATED"/>
    <property type="match status" value="1"/>
</dbReference>
<gene>
    <name evidence="4" type="ORF">G3M70_06395</name>
</gene>
<dbReference type="EMBL" id="CP048685">
    <property type="protein sequence ID" value="QPJ61536.1"/>
    <property type="molecule type" value="Genomic_DNA"/>
</dbReference>
<organism evidence="4 5">
    <name type="scientific">Candidatus Nitronauta litoralis</name>
    <dbReference type="NCBI Taxonomy" id="2705533"/>
    <lineage>
        <taxon>Bacteria</taxon>
        <taxon>Pseudomonadati</taxon>
        <taxon>Nitrospinota/Tectimicrobiota group</taxon>
        <taxon>Nitrospinota</taxon>
        <taxon>Nitrospinia</taxon>
        <taxon>Nitrospinales</taxon>
        <taxon>Nitrospinaceae</taxon>
        <taxon>Candidatus Nitronauta</taxon>
    </lineage>
</organism>
<accession>A0A7T0BVD0</accession>
<keyword evidence="2 4" id="KW-0808">Transferase</keyword>
<feature type="domain" description="Methyltransferase" evidence="3">
    <location>
        <begin position="62"/>
        <end position="156"/>
    </location>
</feature>
<dbReference type="GO" id="GO:0032259">
    <property type="term" value="P:methylation"/>
    <property type="evidence" value="ECO:0007669"/>
    <property type="project" value="UniProtKB-KW"/>
</dbReference>
<name>A0A7T0BVD0_9BACT</name>
<dbReference type="Proteomes" id="UP000594688">
    <property type="component" value="Chromosome"/>
</dbReference>
<keyword evidence="1 4" id="KW-0489">Methyltransferase</keyword>
<dbReference type="PANTHER" id="PTHR43861:SF1">
    <property type="entry name" value="TRANS-ACONITATE 2-METHYLTRANSFERASE"/>
    <property type="match status" value="1"/>
</dbReference>
<protein>
    <submittedName>
        <fullName evidence="4">Class I SAM-dependent methyltransferase</fullName>
    </submittedName>
</protein>
<dbReference type="InterPro" id="IPR029063">
    <property type="entry name" value="SAM-dependent_MTases_sf"/>
</dbReference>
<evidence type="ECO:0000259" key="3">
    <source>
        <dbReference type="Pfam" id="PF13649"/>
    </source>
</evidence>
<sequence>MSALLDSELKEQVLEENRRVHSLENAEYLSRHPEQTNRFQQQVLKSTLDNFANHLGNPHSEILDVGCGTGYLYLPLMKRGFRLTGVDLSPTLLDVLEEKIPENKKETCRLVADDIEAFLNNTTQQFDGVVVSALLHHLFDYEAVVKLLCQRLALGGTLLIFFEPLKQEIKSPLRFKLHRMLGGLDESAYERGMIRRGVPLIQDDYEVADYQRQFGGICPKSLTKLIEGQGLRVLETQTYCARRTGWAAWIANNILGTCNTFNILAQKN</sequence>
<dbReference type="AlphaFoldDB" id="A0A7T0BVD0"/>
<dbReference type="InterPro" id="IPR041698">
    <property type="entry name" value="Methyltransf_25"/>
</dbReference>
<evidence type="ECO:0000313" key="5">
    <source>
        <dbReference type="Proteomes" id="UP000594688"/>
    </source>
</evidence>
<evidence type="ECO:0000256" key="1">
    <source>
        <dbReference type="ARBA" id="ARBA00022603"/>
    </source>
</evidence>
<dbReference type="SUPFAM" id="SSF53335">
    <property type="entry name" value="S-adenosyl-L-methionine-dependent methyltransferases"/>
    <property type="match status" value="1"/>
</dbReference>
<dbReference type="KEGG" id="nli:G3M70_06395"/>
<dbReference type="Pfam" id="PF13649">
    <property type="entry name" value="Methyltransf_25"/>
    <property type="match status" value="1"/>
</dbReference>
<dbReference type="GO" id="GO:0008168">
    <property type="term" value="F:methyltransferase activity"/>
    <property type="evidence" value="ECO:0007669"/>
    <property type="project" value="UniProtKB-KW"/>
</dbReference>